<reference evidence="2" key="1">
    <citation type="journal article" date="2013" name="Nat. Biotechnol.">
        <title>Draft genome sequence of chickpea (Cicer arietinum) provides a resource for trait improvement.</title>
        <authorList>
            <person name="Varshney R.K."/>
            <person name="Song C."/>
            <person name="Saxena R.K."/>
            <person name="Azam S."/>
            <person name="Yu S."/>
            <person name="Sharpe A.G."/>
            <person name="Cannon S."/>
            <person name="Baek J."/>
            <person name="Rosen B.D."/>
            <person name="Tar'an B."/>
            <person name="Millan T."/>
            <person name="Zhang X."/>
            <person name="Ramsay L.D."/>
            <person name="Iwata A."/>
            <person name="Wang Y."/>
            <person name="Nelson W."/>
            <person name="Farmer A.D."/>
            <person name="Gaur P.M."/>
            <person name="Soderlund C."/>
            <person name="Penmetsa R.V."/>
            <person name="Xu C."/>
            <person name="Bharti A.K."/>
            <person name="He W."/>
            <person name="Winter P."/>
            <person name="Zhao S."/>
            <person name="Hane J.K."/>
            <person name="Carrasquilla-Garcia N."/>
            <person name="Condie J.A."/>
            <person name="Upadhyaya H.D."/>
            <person name="Luo M.C."/>
            <person name="Thudi M."/>
            <person name="Gowda C.L."/>
            <person name="Singh N.P."/>
            <person name="Lichtenzveig J."/>
            <person name="Gali K.K."/>
            <person name="Rubio J."/>
            <person name="Nadarajan N."/>
            <person name="Dolezel J."/>
            <person name="Bansal K.C."/>
            <person name="Xu X."/>
            <person name="Edwards D."/>
            <person name="Zhang G."/>
            <person name="Kahl G."/>
            <person name="Gil J."/>
            <person name="Singh K.B."/>
            <person name="Datta S.K."/>
            <person name="Jackson S.A."/>
            <person name="Wang J."/>
            <person name="Cook D.R."/>
        </authorList>
    </citation>
    <scope>NUCLEOTIDE SEQUENCE [LARGE SCALE GENOMIC DNA]</scope>
    <source>
        <strain evidence="2">cv. CDC Frontier</strain>
    </source>
</reference>
<sequence>MDSPSGFEFKFNQKVCKLQKSLYGLKQSPRAKFESFTQFVKKHGYSQCQIDHTMFVKHSSQGKMAILIVYVDDIVIIEGDSNEIKNLKLAAEFEIKDLEPLKYFLGMEVARSKKWIVVSQQKYILDLLKEIGMMGCRPADTPIDPNQKIGSNGSSDPVDTSRYSFYCYLSESTYALTSRRTFKGCLTYYKVSQKFPRNGTVFHKIDQQGIKVFTDVDWAGPITDKKSTSGYCTFVWGNLVTWRSKKQNVVARSSVEAKYRAMAQGVCEELFKES</sequence>
<keyword evidence="2" id="KW-1185">Reference proteome</keyword>
<dbReference type="PANTHER" id="PTHR11439">
    <property type="entry name" value="GAG-POL-RELATED RETROTRANSPOSON"/>
    <property type="match status" value="1"/>
</dbReference>
<accession>A0A3Q7YES6</accession>
<dbReference type="PANTHER" id="PTHR11439:SF440">
    <property type="entry name" value="INTEGRASE CATALYTIC DOMAIN-CONTAINING PROTEIN"/>
    <property type="match status" value="1"/>
</dbReference>
<dbReference type="InterPro" id="IPR043502">
    <property type="entry name" value="DNA/RNA_pol_sf"/>
</dbReference>
<dbReference type="InterPro" id="IPR013103">
    <property type="entry name" value="RVT_2"/>
</dbReference>
<feature type="domain" description="Reverse transcriptase Ty1/copia-type" evidence="1">
    <location>
        <begin position="2"/>
        <end position="143"/>
    </location>
</feature>
<evidence type="ECO:0000313" key="3">
    <source>
        <dbReference type="RefSeq" id="XP_027189435.1"/>
    </source>
</evidence>
<evidence type="ECO:0000259" key="1">
    <source>
        <dbReference type="Pfam" id="PF07727"/>
    </source>
</evidence>
<organism evidence="2 3">
    <name type="scientific">Cicer arietinum</name>
    <name type="common">Chickpea</name>
    <name type="synonym">Garbanzo</name>
    <dbReference type="NCBI Taxonomy" id="3827"/>
    <lineage>
        <taxon>Eukaryota</taxon>
        <taxon>Viridiplantae</taxon>
        <taxon>Streptophyta</taxon>
        <taxon>Embryophyta</taxon>
        <taxon>Tracheophyta</taxon>
        <taxon>Spermatophyta</taxon>
        <taxon>Magnoliopsida</taxon>
        <taxon>eudicotyledons</taxon>
        <taxon>Gunneridae</taxon>
        <taxon>Pentapetalae</taxon>
        <taxon>rosids</taxon>
        <taxon>fabids</taxon>
        <taxon>Fabales</taxon>
        <taxon>Fabaceae</taxon>
        <taxon>Papilionoideae</taxon>
        <taxon>50 kb inversion clade</taxon>
        <taxon>NPAAA clade</taxon>
        <taxon>Hologalegina</taxon>
        <taxon>IRL clade</taxon>
        <taxon>Cicereae</taxon>
        <taxon>Cicer</taxon>
    </lineage>
</organism>
<dbReference type="AlphaFoldDB" id="A0A3Q7YES6"/>
<dbReference type="Pfam" id="PF07727">
    <property type="entry name" value="RVT_2"/>
    <property type="match status" value="1"/>
</dbReference>
<dbReference type="STRING" id="3827.A0A3Q7YES6"/>
<evidence type="ECO:0000313" key="2">
    <source>
        <dbReference type="Proteomes" id="UP000087171"/>
    </source>
</evidence>
<dbReference type="CDD" id="cd09272">
    <property type="entry name" value="RNase_HI_RT_Ty1"/>
    <property type="match status" value="1"/>
</dbReference>
<dbReference type="SUPFAM" id="SSF56672">
    <property type="entry name" value="DNA/RNA polymerases"/>
    <property type="match status" value="1"/>
</dbReference>
<dbReference type="Proteomes" id="UP000087171">
    <property type="component" value="Chromosome Ca4"/>
</dbReference>
<reference evidence="3" key="2">
    <citation type="submission" date="2025-08" db="UniProtKB">
        <authorList>
            <consortium name="RefSeq"/>
        </authorList>
    </citation>
    <scope>IDENTIFICATION</scope>
    <source>
        <tissue evidence="3">Etiolated seedlings</tissue>
    </source>
</reference>
<dbReference type="RefSeq" id="XP_027189435.1">
    <property type="nucleotide sequence ID" value="XM_027333634.1"/>
</dbReference>
<gene>
    <name evidence="3" type="primary">LOC113786269</name>
</gene>
<dbReference type="OrthoDB" id="1436571at2759"/>
<name>A0A3Q7YES6_CICAR</name>
<proteinExistence type="predicted"/>
<protein>
    <submittedName>
        <fullName evidence="3">Uncharacterized protein LOC113786269</fullName>
    </submittedName>
</protein>